<gene>
    <name evidence="1" type="ORF">PN36_23365</name>
</gene>
<keyword evidence="2" id="KW-1185">Reference proteome</keyword>
<evidence type="ECO:0000313" key="2">
    <source>
        <dbReference type="Proteomes" id="UP000030428"/>
    </source>
</evidence>
<evidence type="ECO:0000313" key="1">
    <source>
        <dbReference type="EMBL" id="KHD09156.1"/>
    </source>
</evidence>
<name>A0A0A6RZ35_9GAMM</name>
<sequence>MTLGITARVLTPFYYHGLYARDGSATHPNVITDTAFMFALRAALLGTPPVLRAQPDYKADLKKIPWRASLLMGTTNSMLPPVRHTIDVAREGGYHENMQKNMGSGNFKSTFFVHEVAEGATYEGILLGPDPFKSLKTKKIILRVGVAKQGMLEISLHQKPVKTVRLNTATAKLFGRDLKEAYRIIDTIRVSQALSQNEATEELGLW</sequence>
<accession>A0A0A6RZ35</accession>
<organism evidence="1 2">
    <name type="scientific">Candidatus Thiomargarita nelsonii</name>
    <dbReference type="NCBI Taxonomy" id="1003181"/>
    <lineage>
        <taxon>Bacteria</taxon>
        <taxon>Pseudomonadati</taxon>
        <taxon>Pseudomonadota</taxon>
        <taxon>Gammaproteobacteria</taxon>
        <taxon>Thiotrichales</taxon>
        <taxon>Thiotrichaceae</taxon>
        <taxon>Thiomargarita</taxon>
    </lineage>
</organism>
<dbReference type="EMBL" id="JSZA02000114">
    <property type="protein sequence ID" value="KHD09156.1"/>
    <property type="molecule type" value="Genomic_DNA"/>
</dbReference>
<comment type="caution">
    <text evidence="1">The sequence shown here is derived from an EMBL/GenBank/DDBJ whole genome shotgun (WGS) entry which is preliminary data.</text>
</comment>
<dbReference type="AlphaFoldDB" id="A0A0A6RZ35"/>
<protein>
    <submittedName>
        <fullName evidence="1">Uncharacterized protein</fullName>
    </submittedName>
</protein>
<proteinExistence type="predicted"/>
<dbReference type="Proteomes" id="UP000030428">
    <property type="component" value="Unassembled WGS sequence"/>
</dbReference>
<reference evidence="1 2" key="1">
    <citation type="journal article" date="2016" name="Front. Microbiol.">
        <title>Single-Cell (Meta-)Genomics of a Dimorphic Candidatus Thiomargarita nelsonii Reveals Genomic Plasticity.</title>
        <authorList>
            <person name="Flood B.E."/>
            <person name="Fliss P."/>
            <person name="Jones D.S."/>
            <person name="Dick G.J."/>
            <person name="Jain S."/>
            <person name="Kaster A.K."/>
            <person name="Winkel M."/>
            <person name="Mussmann M."/>
            <person name="Bailey J."/>
        </authorList>
    </citation>
    <scope>NUCLEOTIDE SEQUENCE [LARGE SCALE GENOMIC DNA]</scope>
    <source>
        <strain evidence="1">Hydrate Ridge</strain>
    </source>
</reference>